<accession>A0A7W9Y403</accession>
<evidence type="ECO:0000256" key="3">
    <source>
        <dbReference type="ARBA" id="ARBA00022679"/>
    </source>
</evidence>
<dbReference type="PANTHER" id="PTHR43179:SF12">
    <property type="entry name" value="GALACTOFURANOSYLTRANSFERASE GLFT2"/>
    <property type="match status" value="1"/>
</dbReference>
<evidence type="ECO:0000256" key="1">
    <source>
        <dbReference type="ARBA" id="ARBA00006739"/>
    </source>
</evidence>
<comment type="caution">
    <text evidence="5">The sequence shown here is derived from an EMBL/GenBank/DDBJ whole genome shotgun (WGS) entry which is preliminary data.</text>
</comment>
<feature type="domain" description="Glycosyltransferase 2-like" evidence="4">
    <location>
        <begin position="97"/>
        <end position="170"/>
    </location>
</feature>
<organism evidence="5 6">
    <name type="scientific">Rhizobium wenxiniae</name>
    <dbReference type="NCBI Taxonomy" id="1737357"/>
    <lineage>
        <taxon>Bacteria</taxon>
        <taxon>Pseudomonadati</taxon>
        <taxon>Pseudomonadota</taxon>
        <taxon>Alphaproteobacteria</taxon>
        <taxon>Hyphomicrobiales</taxon>
        <taxon>Rhizobiaceae</taxon>
        <taxon>Rhizobium/Agrobacterium group</taxon>
        <taxon>Rhizobium</taxon>
    </lineage>
</organism>
<evidence type="ECO:0000313" key="5">
    <source>
        <dbReference type="EMBL" id="MBB6161063.1"/>
    </source>
</evidence>
<evidence type="ECO:0000313" key="6">
    <source>
        <dbReference type="Proteomes" id="UP000547879"/>
    </source>
</evidence>
<proteinExistence type="inferred from homology"/>
<dbReference type="GO" id="GO:0016757">
    <property type="term" value="F:glycosyltransferase activity"/>
    <property type="evidence" value="ECO:0007669"/>
    <property type="project" value="UniProtKB-KW"/>
</dbReference>
<dbReference type="SUPFAM" id="SSF53448">
    <property type="entry name" value="Nucleotide-diphospho-sugar transferases"/>
    <property type="match status" value="1"/>
</dbReference>
<dbReference type="Pfam" id="PF00535">
    <property type="entry name" value="Glycos_transf_2"/>
    <property type="match status" value="1"/>
</dbReference>
<dbReference type="Gene3D" id="3.90.550.10">
    <property type="entry name" value="Spore Coat Polysaccharide Biosynthesis Protein SpsA, Chain A"/>
    <property type="match status" value="1"/>
</dbReference>
<keyword evidence="2" id="KW-0328">Glycosyltransferase</keyword>
<dbReference type="EMBL" id="JACHEG010000001">
    <property type="protein sequence ID" value="MBB6161063.1"/>
    <property type="molecule type" value="Genomic_DNA"/>
</dbReference>
<dbReference type="InterPro" id="IPR029044">
    <property type="entry name" value="Nucleotide-diphossugar_trans"/>
</dbReference>
<sequence>MSRVAIVLLNWNGWRDTISCIESLFALENDDVHIYVCDNASTDDSVAQLREWVDRNLETANRKRETLGLTGFTVRDLFHFTWDPDPMLVGRIKAVNSVTFIQNRRNGGFAFGNNIGLLQAWCNDSEYFWVLNNDTEVEPDSLTWLLKRMDADPEIGICGSTLVYNAKRDTVQTWGGSKFLPLKGYSVALGAFHARAEEVDAHSVEKQLSYVNGASMFISKAFYEKIGPMREDYFLYWEELEWCYRAKGMFKLGYAEKSIVYHKVGASIGTKDEGESSVFSDYYMYRNQIRFCLQYSKISLPNAALRILRSAMKSALAKDYRRSKTHLRALLNLPYS</sequence>
<dbReference type="RefSeq" id="WP_183989844.1">
    <property type="nucleotide sequence ID" value="NZ_BMHW01000001.1"/>
</dbReference>
<evidence type="ECO:0000256" key="2">
    <source>
        <dbReference type="ARBA" id="ARBA00022676"/>
    </source>
</evidence>
<dbReference type="AlphaFoldDB" id="A0A7W9Y403"/>
<dbReference type="CDD" id="cd04186">
    <property type="entry name" value="GT_2_like_c"/>
    <property type="match status" value="1"/>
</dbReference>
<name>A0A7W9Y403_9HYPH</name>
<reference evidence="5 6" key="1">
    <citation type="submission" date="2020-08" db="EMBL/GenBank/DDBJ databases">
        <title>Genomic Encyclopedia of Type Strains, Phase IV (KMG-IV): sequencing the most valuable type-strain genomes for metagenomic binning, comparative biology and taxonomic classification.</title>
        <authorList>
            <person name="Goeker M."/>
        </authorList>
    </citation>
    <scope>NUCLEOTIDE SEQUENCE [LARGE SCALE GENOMIC DNA]</scope>
    <source>
        <strain evidence="5 6">DSM 100734</strain>
    </source>
</reference>
<gene>
    <name evidence="5" type="ORF">HNQ72_000860</name>
</gene>
<keyword evidence="6" id="KW-1185">Reference proteome</keyword>
<dbReference type="Proteomes" id="UP000547879">
    <property type="component" value="Unassembled WGS sequence"/>
</dbReference>
<keyword evidence="3" id="KW-0808">Transferase</keyword>
<dbReference type="PANTHER" id="PTHR43179">
    <property type="entry name" value="RHAMNOSYLTRANSFERASE WBBL"/>
    <property type="match status" value="1"/>
</dbReference>
<evidence type="ECO:0000259" key="4">
    <source>
        <dbReference type="Pfam" id="PF00535"/>
    </source>
</evidence>
<protein>
    <recommendedName>
        <fullName evidence="4">Glycosyltransferase 2-like domain-containing protein</fullName>
    </recommendedName>
</protein>
<comment type="similarity">
    <text evidence="1">Belongs to the glycosyltransferase 2 family.</text>
</comment>
<dbReference type="InterPro" id="IPR001173">
    <property type="entry name" value="Glyco_trans_2-like"/>
</dbReference>